<dbReference type="InterPro" id="IPR035983">
    <property type="entry name" value="Hect_E3_ubiquitin_ligase"/>
</dbReference>
<dbReference type="Gene3D" id="3.90.1750.10">
    <property type="entry name" value="Hect, E3 ligase catalytic domains"/>
    <property type="match status" value="1"/>
</dbReference>
<protein>
    <recommendedName>
        <fullName evidence="3">HECT-type E3 ubiquitin transferase</fullName>
        <ecNumber evidence="3">2.3.2.26</ecNumber>
    </recommendedName>
</protein>
<dbReference type="SUPFAM" id="SSF56204">
    <property type="entry name" value="Hect, E3 ligase catalytic domain"/>
    <property type="match status" value="1"/>
</dbReference>
<evidence type="ECO:0000313" key="9">
    <source>
        <dbReference type="EMBL" id="CAI2364162.1"/>
    </source>
</evidence>
<gene>
    <name evidence="9" type="ORF">ECRASSUSDP1_LOCUS5504</name>
</gene>
<dbReference type="GO" id="GO:0005737">
    <property type="term" value="C:cytoplasm"/>
    <property type="evidence" value="ECO:0007669"/>
    <property type="project" value="TreeGrafter"/>
</dbReference>
<dbReference type="Gene3D" id="3.30.2410.10">
    <property type="entry name" value="Hect, E3 ligase catalytic domain"/>
    <property type="match status" value="1"/>
</dbReference>
<evidence type="ECO:0000259" key="8">
    <source>
        <dbReference type="PROSITE" id="PS50237"/>
    </source>
</evidence>
<dbReference type="SMART" id="SM00119">
    <property type="entry name" value="HECTc"/>
    <property type="match status" value="1"/>
</dbReference>
<evidence type="ECO:0000256" key="1">
    <source>
        <dbReference type="ARBA" id="ARBA00000885"/>
    </source>
</evidence>
<comment type="pathway">
    <text evidence="2">Protein modification; protein ubiquitination.</text>
</comment>
<feature type="active site" description="Glycyl thioester intermediate" evidence="6">
    <location>
        <position position="473"/>
    </location>
</feature>
<proteinExistence type="predicted"/>
<feature type="domain" description="HECT" evidence="8">
    <location>
        <begin position="174"/>
        <end position="506"/>
    </location>
</feature>
<keyword evidence="4" id="KW-0808">Transferase</keyword>
<dbReference type="InterPro" id="IPR050409">
    <property type="entry name" value="E3_ubiq-protein_ligase"/>
</dbReference>
<evidence type="ECO:0000256" key="7">
    <source>
        <dbReference type="SAM" id="MobiDB-lite"/>
    </source>
</evidence>
<accession>A0AAD1UBE7</accession>
<dbReference type="PROSITE" id="PS50237">
    <property type="entry name" value="HECT"/>
    <property type="match status" value="1"/>
</dbReference>
<dbReference type="Gene3D" id="3.30.2160.10">
    <property type="entry name" value="Hect, E3 ligase catalytic domain"/>
    <property type="match status" value="1"/>
</dbReference>
<feature type="region of interest" description="Disordered" evidence="7">
    <location>
        <begin position="1"/>
        <end position="32"/>
    </location>
</feature>
<evidence type="ECO:0000256" key="5">
    <source>
        <dbReference type="ARBA" id="ARBA00022786"/>
    </source>
</evidence>
<dbReference type="GO" id="GO:0006511">
    <property type="term" value="P:ubiquitin-dependent protein catabolic process"/>
    <property type="evidence" value="ECO:0007669"/>
    <property type="project" value="TreeGrafter"/>
</dbReference>
<evidence type="ECO:0000256" key="2">
    <source>
        <dbReference type="ARBA" id="ARBA00004906"/>
    </source>
</evidence>
<dbReference type="PANTHER" id="PTHR11254:SF440">
    <property type="entry name" value="E3 UBIQUITIN-PROTEIN LIGASE NEDD-4"/>
    <property type="match status" value="1"/>
</dbReference>
<evidence type="ECO:0000256" key="6">
    <source>
        <dbReference type="PROSITE-ProRule" id="PRU00104"/>
    </source>
</evidence>
<evidence type="ECO:0000313" key="10">
    <source>
        <dbReference type="Proteomes" id="UP001295684"/>
    </source>
</evidence>
<dbReference type="EMBL" id="CAMPGE010005310">
    <property type="protein sequence ID" value="CAI2364162.1"/>
    <property type="molecule type" value="Genomic_DNA"/>
</dbReference>
<dbReference type="GO" id="GO:0061630">
    <property type="term" value="F:ubiquitin protein ligase activity"/>
    <property type="evidence" value="ECO:0007669"/>
    <property type="project" value="UniProtKB-EC"/>
</dbReference>
<dbReference type="EC" id="2.3.2.26" evidence="3"/>
<dbReference type="Proteomes" id="UP001295684">
    <property type="component" value="Unassembled WGS sequence"/>
</dbReference>
<dbReference type="InterPro" id="IPR000569">
    <property type="entry name" value="HECT_dom"/>
</dbReference>
<comment type="caution">
    <text evidence="9">The sequence shown here is derived from an EMBL/GenBank/DDBJ whole genome shotgun (WGS) entry which is preliminary data.</text>
</comment>
<dbReference type="FunFam" id="3.30.2410.10:FF:000009">
    <property type="entry name" value="Probable E3 ubiquitin-protein ligase HECTD2"/>
    <property type="match status" value="1"/>
</dbReference>
<sequence>MSVTPNNRGPKKIRRPQQRLENDGVIAREAPQYEESSIIQNEPIQEERKQPVNRIGLRVVSSNVNQEEVKEEENSVVEHRIYCVECGIGIATQEEFLNHLFSCRAQAVQNNINNQIIAKAKVEDASKYEIEKKRIWFRENLTKLRVSILEDSITIVISRDNVLEETLNQFSTVDNLDLHKDIKIFFIDEEARDVGGVIREWISIITLEILKPETKVFEVVNNGEDTFYTIHPEATYEMCHFAGQIFGKAIFEGAPLDGRLSKLLLMKLMLKEPTLEDLKYYDEQLYKSISYLFNDGVNAADLCMNFTILDNGKTVELKQDGENTELTDANKDEYALLVVEYYTFRRVETQTVAFVESFLNIIPHDTISIFTIDELDQVLFGLKEIDIEDWKENTFYKGKYMENSDHKTIKWFWEIISSLSNNEKRKFLQFCTGSRSLPIEGFKGLKGQKKQNCKFSIESVSCKKTQFLRAHTCFNSLELPTYETKKEVETAIRYVLDQKEFYFGLE</sequence>
<dbReference type="AlphaFoldDB" id="A0AAD1UBE7"/>
<keyword evidence="10" id="KW-1185">Reference proteome</keyword>
<dbReference type="GO" id="GO:0016567">
    <property type="term" value="P:protein ubiquitination"/>
    <property type="evidence" value="ECO:0007669"/>
    <property type="project" value="TreeGrafter"/>
</dbReference>
<organism evidence="9 10">
    <name type="scientific">Euplotes crassus</name>
    <dbReference type="NCBI Taxonomy" id="5936"/>
    <lineage>
        <taxon>Eukaryota</taxon>
        <taxon>Sar</taxon>
        <taxon>Alveolata</taxon>
        <taxon>Ciliophora</taxon>
        <taxon>Intramacronucleata</taxon>
        <taxon>Spirotrichea</taxon>
        <taxon>Hypotrichia</taxon>
        <taxon>Euplotida</taxon>
        <taxon>Euplotidae</taxon>
        <taxon>Moneuplotes</taxon>
    </lineage>
</organism>
<name>A0AAD1UBE7_EUPCR</name>
<evidence type="ECO:0000256" key="3">
    <source>
        <dbReference type="ARBA" id="ARBA00012485"/>
    </source>
</evidence>
<comment type="catalytic activity">
    <reaction evidence="1">
        <text>S-ubiquitinyl-[E2 ubiquitin-conjugating enzyme]-L-cysteine + [acceptor protein]-L-lysine = [E2 ubiquitin-conjugating enzyme]-L-cysteine + N(6)-ubiquitinyl-[acceptor protein]-L-lysine.</text>
        <dbReference type="EC" id="2.3.2.26"/>
    </reaction>
</comment>
<evidence type="ECO:0000256" key="4">
    <source>
        <dbReference type="ARBA" id="ARBA00022679"/>
    </source>
</evidence>
<dbReference type="Pfam" id="PF00632">
    <property type="entry name" value="HECT"/>
    <property type="match status" value="1"/>
</dbReference>
<keyword evidence="5 6" id="KW-0833">Ubl conjugation pathway</keyword>
<reference evidence="9" key="1">
    <citation type="submission" date="2023-07" db="EMBL/GenBank/DDBJ databases">
        <authorList>
            <consortium name="AG Swart"/>
            <person name="Singh M."/>
            <person name="Singh A."/>
            <person name="Seah K."/>
            <person name="Emmerich C."/>
        </authorList>
    </citation>
    <scope>NUCLEOTIDE SEQUENCE</scope>
    <source>
        <strain evidence="9">DP1</strain>
    </source>
</reference>
<dbReference type="PANTHER" id="PTHR11254">
    <property type="entry name" value="HECT DOMAIN UBIQUITIN-PROTEIN LIGASE"/>
    <property type="match status" value="1"/>
</dbReference>